<evidence type="ECO:0000313" key="4">
    <source>
        <dbReference type="Proteomes" id="UP001255416"/>
    </source>
</evidence>
<dbReference type="PROSITE" id="PS50006">
    <property type="entry name" value="FHA_DOMAIN"/>
    <property type="match status" value="1"/>
</dbReference>
<accession>A0ABU3VGK3</accession>
<name>A0ABU3VGK3_9RHOB</name>
<feature type="domain" description="FHA" evidence="1">
    <location>
        <begin position="201"/>
        <end position="244"/>
    </location>
</feature>
<dbReference type="PROSITE" id="PS50125">
    <property type="entry name" value="GUANYLATE_CYCLASE_2"/>
    <property type="match status" value="1"/>
</dbReference>
<evidence type="ECO:0000313" key="3">
    <source>
        <dbReference type="EMBL" id="MDU9005218.1"/>
    </source>
</evidence>
<dbReference type="SMART" id="SM00240">
    <property type="entry name" value="FHA"/>
    <property type="match status" value="1"/>
</dbReference>
<dbReference type="PANTHER" id="PTHR43081">
    <property type="entry name" value="ADENYLATE CYCLASE, TERMINAL-DIFFERENTIATION SPECIFIC-RELATED"/>
    <property type="match status" value="1"/>
</dbReference>
<dbReference type="PANTHER" id="PTHR43081:SF1">
    <property type="entry name" value="ADENYLATE CYCLASE, TERMINAL-DIFFERENTIATION SPECIFIC"/>
    <property type="match status" value="1"/>
</dbReference>
<feature type="domain" description="Guanylate cyclase" evidence="2">
    <location>
        <begin position="5"/>
        <end position="112"/>
    </location>
</feature>
<dbReference type="EMBL" id="JASMWN010000012">
    <property type="protein sequence ID" value="MDU9005218.1"/>
    <property type="molecule type" value="Genomic_DNA"/>
</dbReference>
<gene>
    <name evidence="3" type="ORF">QO231_15335</name>
</gene>
<sequence>MPLACVLISDITGSTQLYETASNQSALEQVSKVLARMRQIIEAAGGECVKSQGDDVLSFFETSEQAFQSAWAMLNENWPAGLSVHMGTYFGEILNHENDIYGSAVNTAARLSSLAKPGEILVGDRGYDDLSAESKARLLMIGEIQLRGKASPTRVYSCSVTELSEQTVIFGGASKERGRGTELADLQLNGKTWQISEGESLTLGRSSDCDIVLKPAWVSRKHAALSIRRGQLEFTDHSSSGSLIRMANGSEVTLHRRATLLNGSGAIYLGPGTHIDDDCCIRFTTHDLALVQPKQAV</sequence>
<reference evidence="4" key="1">
    <citation type="submission" date="2023-05" db="EMBL/GenBank/DDBJ databases">
        <title>Sedimentitalea sp. nov. JM2-8.</title>
        <authorList>
            <person name="Huang J."/>
        </authorList>
    </citation>
    <scope>NUCLEOTIDE SEQUENCE [LARGE SCALE GENOMIC DNA]</scope>
    <source>
        <strain evidence="4">KHS03</strain>
    </source>
</reference>
<dbReference type="InterPro" id="IPR001054">
    <property type="entry name" value="A/G_cyclase"/>
</dbReference>
<dbReference type="SUPFAM" id="SSF55073">
    <property type="entry name" value="Nucleotide cyclase"/>
    <property type="match status" value="1"/>
</dbReference>
<evidence type="ECO:0000259" key="2">
    <source>
        <dbReference type="PROSITE" id="PS50125"/>
    </source>
</evidence>
<dbReference type="InterPro" id="IPR050697">
    <property type="entry name" value="Adenylyl/Guanylyl_Cyclase_3/4"/>
</dbReference>
<dbReference type="Gene3D" id="3.30.70.1230">
    <property type="entry name" value="Nucleotide cyclase"/>
    <property type="match status" value="1"/>
</dbReference>
<dbReference type="InterPro" id="IPR000253">
    <property type="entry name" value="FHA_dom"/>
</dbReference>
<proteinExistence type="predicted"/>
<dbReference type="SUPFAM" id="SSF49879">
    <property type="entry name" value="SMAD/FHA domain"/>
    <property type="match status" value="1"/>
</dbReference>
<dbReference type="CDD" id="cd07302">
    <property type="entry name" value="CHD"/>
    <property type="match status" value="1"/>
</dbReference>
<keyword evidence="4" id="KW-1185">Reference proteome</keyword>
<dbReference type="InterPro" id="IPR029787">
    <property type="entry name" value="Nucleotide_cyclase"/>
</dbReference>
<protein>
    <submittedName>
        <fullName evidence="3">Adenylate/guanylate cyclase domain-containing protein</fullName>
    </submittedName>
</protein>
<dbReference type="RefSeq" id="WP_316778159.1">
    <property type="nucleotide sequence ID" value="NZ_JASMWN010000012.1"/>
</dbReference>
<dbReference type="Gene3D" id="2.60.200.20">
    <property type="match status" value="1"/>
</dbReference>
<dbReference type="InterPro" id="IPR008984">
    <property type="entry name" value="SMAD_FHA_dom_sf"/>
</dbReference>
<dbReference type="Pfam" id="PF00211">
    <property type="entry name" value="Guanylate_cyc"/>
    <property type="match status" value="1"/>
</dbReference>
<dbReference type="Proteomes" id="UP001255416">
    <property type="component" value="Unassembled WGS sequence"/>
</dbReference>
<organism evidence="3 4">
    <name type="scientific">Sedimentitalea todarodis</name>
    <dbReference type="NCBI Taxonomy" id="1631240"/>
    <lineage>
        <taxon>Bacteria</taxon>
        <taxon>Pseudomonadati</taxon>
        <taxon>Pseudomonadota</taxon>
        <taxon>Alphaproteobacteria</taxon>
        <taxon>Rhodobacterales</taxon>
        <taxon>Paracoccaceae</taxon>
        <taxon>Sedimentitalea</taxon>
    </lineage>
</organism>
<dbReference type="Pfam" id="PF00498">
    <property type="entry name" value="FHA"/>
    <property type="match status" value="1"/>
</dbReference>
<dbReference type="CDD" id="cd00060">
    <property type="entry name" value="FHA"/>
    <property type="match status" value="1"/>
</dbReference>
<evidence type="ECO:0000259" key="1">
    <source>
        <dbReference type="PROSITE" id="PS50006"/>
    </source>
</evidence>
<comment type="caution">
    <text evidence="3">The sequence shown here is derived from an EMBL/GenBank/DDBJ whole genome shotgun (WGS) entry which is preliminary data.</text>
</comment>